<dbReference type="Proteomes" id="UP001303115">
    <property type="component" value="Unassembled WGS sequence"/>
</dbReference>
<reference evidence="3" key="1">
    <citation type="journal article" date="2023" name="Mol. Phylogenet. Evol.">
        <title>Genome-scale phylogeny and comparative genomics of the fungal order Sordariales.</title>
        <authorList>
            <person name="Hensen N."/>
            <person name="Bonometti L."/>
            <person name="Westerberg I."/>
            <person name="Brannstrom I.O."/>
            <person name="Guillou S."/>
            <person name="Cros-Aarteil S."/>
            <person name="Calhoun S."/>
            <person name="Haridas S."/>
            <person name="Kuo A."/>
            <person name="Mondo S."/>
            <person name="Pangilinan J."/>
            <person name="Riley R."/>
            <person name="LaButti K."/>
            <person name="Andreopoulos B."/>
            <person name="Lipzen A."/>
            <person name="Chen C."/>
            <person name="Yan M."/>
            <person name="Daum C."/>
            <person name="Ng V."/>
            <person name="Clum A."/>
            <person name="Steindorff A."/>
            <person name="Ohm R.A."/>
            <person name="Martin F."/>
            <person name="Silar P."/>
            <person name="Natvig D.O."/>
            <person name="Lalanne C."/>
            <person name="Gautier V."/>
            <person name="Ament-Velasquez S.L."/>
            <person name="Kruys A."/>
            <person name="Hutchinson M.I."/>
            <person name="Powell A.J."/>
            <person name="Barry K."/>
            <person name="Miller A.N."/>
            <person name="Grigoriev I.V."/>
            <person name="Debuchy R."/>
            <person name="Gladieux P."/>
            <person name="Hiltunen Thoren M."/>
            <person name="Johannesson H."/>
        </authorList>
    </citation>
    <scope>NUCLEOTIDE SEQUENCE [LARGE SCALE GENOMIC DNA]</scope>
    <source>
        <strain evidence="3">CBS 284.82</strain>
    </source>
</reference>
<gene>
    <name evidence="2" type="ORF">C8A01DRAFT_41262</name>
</gene>
<proteinExistence type="predicted"/>
<dbReference type="EMBL" id="MU854625">
    <property type="protein sequence ID" value="KAK4032301.1"/>
    <property type="molecule type" value="Genomic_DNA"/>
</dbReference>
<sequence length="412" mass="44505">MSAQRVPDHEKEGQGGGQADHGAHSMTVVNDGVASVITPAMVSGILMVVPAFLDTGHWNKAQCTWEGHDIFGPVNRDPSRGWGDFVFQYGAGRLDRVIIHYSLVQELRTSRDPETTMSRFRTYLKLLGNNTHSPFSDAQTTTHFRLNLGGTYNLPPLDVRFGFTYGPDGHDGFIYSCIGGTRYAIDVHPAATRANLHVTPGAALAKHDPTLNPDGYHLNGSDGIGAQQGESTMVGDRTHFAAMLRGLSKAVDALEAKEDCAGHLSDHMICGVTIPARPEDIVDISAVDNILGAFFSVREATRIDIEITRWNITKHWIDEYQKRIEEEAVPLPRAASAENMTPAPPSVNVHKTTTPQRPTNTAILAATVAATSTTKRKTRCAAEKAESPAAKRRAGIAPGAATKIAQQAGNRS</sequence>
<organism evidence="2 3">
    <name type="scientific">Parachaetomium inaequale</name>
    <dbReference type="NCBI Taxonomy" id="2588326"/>
    <lineage>
        <taxon>Eukaryota</taxon>
        <taxon>Fungi</taxon>
        <taxon>Dikarya</taxon>
        <taxon>Ascomycota</taxon>
        <taxon>Pezizomycotina</taxon>
        <taxon>Sordariomycetes</taxon>
        <taxon>Sordariomycetidae</taxon>
        <taxon>Sordariales</taxon>
        <taxon>Chaetomiaceae</taxon>
        <taxon>Parachaetomium</taxon>
    </lineage>
</organism>
<comment type="caution">
    <text evidence="2">The sequence shown here is derived from an EMBL/GenBank/DDBJ whole genome shotgun (WGS) entry which is preliminary data.</text>
</comment>
<name>A0AAN6P9K3_9PEZI</name>
<evidence type="ECO:0000313" key="3">
    <source>
        <dbReference type="Proteomes" id="UP001303115"/>
    </source>
</evidence>
<feature type="compositionally biased region" description="Basic and acidic residues" evidence="1">
    <location>
        <begin position="1"/>
        <end position="13"/>
    </location>
</feature>
<feature type="region of interest" description="Disordered" evidence="1">
    <location>
        <begin position="337"/>
        <end position="356"/>
    </location>
</feature>
<evidence type="ECO:0000256" key="1">
    <source>
        <dbReference type="SAM" id="MobiDB-lite"/>
    </source>
</evidence>
<feature type="region of interest" description="Disordered" evidence="1">
    <location>
        <begin position="374"/>
        <end position="412"/>
    </location>
</feature>
<accession>A0AAN6P9K3</accession>
<keyword evidence="3" id="KW-1185">Reference proteome</keyword>
<feature type="region of interest" description="Disordered" evidence="1">
    <location>
        <begin position="1"/>
        <end position="24"/>
    </location>
</feature>
<dbReference type="AlphaFoldDB" id="A0AAN6P9K3"/>
<protein>
    <submittedName>
        <fullName evidence="2">Uncharacterized protein</fullName>
    </submittedName>
</protein>
<evidence type="ECO:0000313" key="2">
    <source>
        <dbReference type="EMBL" id="KAK4032301.1"/>
    </source>
</evidence>